<feature type="compositionally biased region" description="Acidic residues" evidence="6">
    <location>
        <begin position="260"/>
        <end position="271"/>
    </location>
</feature>
<dbReference type="InterPro" id="IPR009072">
    <property type="entry name" value="Histone-fold"/>
</dbReference>
<feature type="compositionally biased region" description="Low complexity" evidence="6">
    <location>
        <begin position="18"/>
        <end position="29"/>
    </location>
</feature>
<dbReference type="AlphaFoldDB" id="B8LW69"/>
<dbReference type="PANTHER" id="PTHR46172">
    <property type="entry name" value="DNA POLYMERASE EPSILON SUBUNIT 3"/>
    <property type="match status" value="1"/>
</dbReference>
<name>B8LW69_TALSN</name>
<keyword evidence="9" id="KW-1185">Reference proteome</keyword>
<dbReference type="CDD" id="cd22928">
    <property type="entry name" value="HFD_POLE3_DPB4"/>
    <property type="match status" value="1"/>
</dbReference>
<dbReference type="GO" id="GO:0006272">
    <property type="term" value="P:leading strand elongation"/>
    <property type="evidence" value="ECO:0007669"/>
    <property type="project" value="TreeGrafter"/>
</dbReference>
<dbReference type="GO" id="GO:0008623">
    <property type="term" value="C:CHRAC"/>
    <property type="evidence" value="ECO:0007669"/>
    <property type="project" value="TreeGrafter"/>
</dbReference>
<dbReference type="PANTHER" id="PTHR46172:SF1">
    <property type="entry name" value="DNA POLYMERASE EPSILON SUBUNIT 3"/>
    <property type="match status" value="1"/>
</dbReference>
<dbReference type="GO" id="GO:0008622">
    <property type="term" value="C:epsilon DNA polymerase complex"/>
    <property type="evidence" value="ECO:0007669"/>
    <property type="project" value="TreeGrafter"/>
</dbReference>
<evidence type="ECO:0000256" key="6">
    <source>
        <dbReference type="SAM" id="MobiDB-lite"/>
    </source>
</evidence>
<dbReference type="PhylomeDB" id="B8LW69"/>
<accession>B8LW69</accession>
<reference evidence="9" key="1">
    <citation type="journal article" date="2015" name="Genome Announc.">
        <title>Genome sequence of the AIDS-associated pathogen Penicillium marneffei (ATCC18224) and its near taxonomic relative Talaromyces stipitatus (ATCC10500).</title>
        <authorList>
            <person name="Nierman W.C."/>
            <person name="Fedorova-Abrams N.D."/>
            <person name="Andrianopoulos A."/>
        </authorList>
    </citation>
    <scope>NUCLEOTIDE SEQUENCE [LARGE SCALE GENOMIC DNA]</scope>
    <source>
        <strain evidence="9">ATCC 10500 / CBS 375.48 / QM 6759 / NRRL 1006</strain>
    </source>
</reference>
<dbReference type="OrthoDB" id="1707486at2759"/>
<dbReference type="RefSeq" id="XP_002341484.1">
    <property type="nucleotide sequence ID" value="XM_002341443.1"/>
</dbReference>
<dbReference type="InterPro" id="IPR003958">
    <property type="entry name" value="CBFA_NFYB_domain"/>
</dbReference>
<dbReference type="VEuPathDB" id="FungiDB:TSTA_074760"/>
<dbReference type="SUPFAM" id="SSF47113">
    <property type="entry name" value="Histone-fold"/>
    <property type="match status" value="1"/>
</dbReference>
<dbReference type="Pfam" id="PF00808">
    <property type="entry name" value="CBFD_NFYB_HMF"/>
    <property type="match status" value="1"/>
</dbReference>
<dbReference type="GO" id="GO:0006974">
    <property type="term" value="P:DNA damage response"/>
    <property type="evidence" value="ECO:0007669"/>
    <property type="project" value="TreeGrafter"/>
</dbReference>
<feature type="compositionally biased region" description="Basic and acidic residues" evidence="6">
    <location>
        <begin position="193"/>
        <end position="202"/>
    </location>
</feature>
<dbReference type="GO" id="GO:0046982">
    <property type="term" value="F:protein heterodimerization activity"/>
    <property type="evidence" value="ECO:0007669"/>
    <property type="project" value="InterPro"/>
</dbReference>
<dbReference type="GO" id="GO:0031507">
    <property type="term" value="P:heterochromatin formation"/>
    <property type="evidence" value="ECO:0007669"/>
    <property type="project" value="TreeGrafter"/>
</dbReference>
<evidence type="ECO:0000256" key="1">
    <source>
        <dbReference type="ARBA" id="ARBA00004123"/>
    </source>
</evidence>
<feature type="compositionally biased region" description="Acidic residues" evidence="6">
    <location>
        <begin position="205"/>
        <end position="249"/>
    </location>
</feature>
<feature type="region of interest" description="Disordered" evidence="6">
    <location>
        <begin position="1"/>
        <end position="41"/>
    </location>
</feature>
<feature type="region of interest" description="Disordered" evidence="6">
    <location>
        <begin position="137"/>
        <end position="284"/>
    </location>
</feature>
<feature type="compositionally biased region" description="Polar residues" evidence="6">
    <location>
        <begin position="1"/>
        <end position="12"/>
    </location>
</feature>
<keyword evidence="3" id="KW-0539">Nucleus</keyword>
<dbReference type="Gene3D" id="1.10.20.10">
    <property type="entry name" value="Histone, subunit A"/>
    <property type="match status" value="1"/>
</dbReference>
<dbReference type="GO" id="GO:0031490">
    <property type="term" value="F:chromatin DNA binding"/>
    <property type="evidence" value="ECO:0007669"/>
    <property type="project" value="TreeGrafter"/>
</dbReference>
<feature type="compositionally biased region" description="Basic and acidic residues" evidence="6">
    <location>
        <begin position="137"/>
        <end position="156"/>
    </location>
</feature>
<dbReference type="STRING" id="441959.B8LW69"/>
<dbReference type="Proteomes" id="UP000001745">
    <property type="component" value="Unassembled WGS sequence"/>
</dbReference>
<keyword evidence="2" id="KW-0235">DNA replication</keyword>
<feature type="domain" description="Transcription factor CBF/NF-Y/archaeal histone" evidence="7">
    <location>
        <begin position="50"/>
        <end position="110"/>
    </location>
</feature>
<protein>
    <recommendedName>
        <fullName evidence="4">DNA polymerase epsilon subunit D</fullName>
    </recommendedName>
    <alternativeName>
        <fullName evidence="5">DNA polymerase II subunit D</fullName>
    </alternativeName>
</protein>
<evidence type="ECO:0000256" key="4">
    <source>
        <dbReference type="ARBA" id="ARBA00039775"/>
    </source>
</evidence>
<evidence type="ECO:0000256" key="2">
    <source>
        <dbReference type="ARBA" id="ARBA00022705"/>
    </source>
</evidence>
<evidence type="ECO:0000313" key="8">
    <source>
        <dbReference type="EMBL" id="EED24097.1"/>
    </source>
</evidence>
<organism evidence="8 9">
    <name type="scientific">Talaromyces stipitatus (strain ATCC 10500 / CBS 375.48 / QM 6759 / NRRL 1006)</name>
    <name type="common">Penicillium stipitatum</name>
    <dbReference type="NCBI Taxonomy" id="441959"/>
    <lineage>
        <taxon>Eukaryota</taxon>
        <taxon>Fungi</taxon>
        <taxon>Dikarya</taxon>
        <taxon>Ascomycota</taxon>
        <taxon>Pezizomycotina</taxon>
        <taxon>Eurotiomycetes</taxon>
        <taxon>Eurotiomycetidae</taxon>
        <taxon>Eurotiales</taxon>
        <taxon>Trichocomaceae</taxon>
        <taxon>Talaromyces</taxon>
        <taxon>Talaromyces sect. Talaromyces</taxon>
    </lineage>
</organism>
<evidence type="ECO:0000313" key="9">
    <source>
        <dbReference type="Proteomes" id="UP000001745"/>
    </source>
</evidence>
<evidence type="ECO:0000256" key="3">
    <source>
        <dbReference type="ARBA" id="ARBA00023242"/>
    </source>
</evidence>
<comment type="subcellular location">
    <subcellularLocation>
        <location evidence="1">Nucleus</location>
    </subcellularLocation>
</comment>
<feature type="compositionally biased region" description="Basic and acidic residues" evidence="6">
    <location>
        <begin position="250"/>
        <end position="259"/>
    </location>
</feature>
<dbReference type="OMA" id="NTYRRKV"/>
<proteinExistence type="predicted"/>
<dbReference type="eggNOG" id="KOG0870">
    <property type="taxonomic scope" value="Eukaryota"/>
</dbReference>
<dbReference type="InParanoid" id="B8LW69"/>
<feature type="compositionally biased region" description="Polar residues" evidence="6">
    <location>
        <begin position="30"/>
        <end position="41"/>
    </location>
</feature>
<evidence type="ECO:0000256" key="5">
    <source>
        <dbReference type="ARBA" id="ARBA00042096"/>
    </source>
</evidence>
<dbReference type="HOGENOM" id="CLU_043417_2_0_1"/>
<evidence type="ECO:0000259" key="7">
    <source>
        <dbReference type="Pfam" id="PF00808"/>
    </source>
</evidence>
<feature type="compositionally biased region" description="Polar residues" evidence="6">
    <location>
        <begin position="176"/>
        <end position="186"/>
    </location>
</feature>
<gene>
    <name evidence="8" type="ORF">TSTA_074760</name>
</gene>
<sequence length="284" mass="30777">MPPRKSTSSIPPTDNEDAGSPTSAAAAGTQMTEQQIKAQSDGVSVEDLLLPRAVTQRLAKSVLPPDTAIQKDALLAIQKAATVFVSYLSSHANEATLKRTLAPSDVLNALSELEFDSFKHQLERELDAHNEALADKKKALKDRKAATTQTESKDGDDVSVVPPAVGDVQKEKKDATTTTPPSSTLKGNKRIKRDSAGNEKVENSPNDDTDVDEDEIEEDDVEEEEAEDEEVEEEEEEDDETQEAEDLDRVEDLDGKMQADYDDSGSDDEDSGPAAQLRSTMGFG</sequence>
<dbReference type="GeneID" id="8104189"/>
<dbReference type="EMBL" id="EQ962652">
    <property type="protein sequence ID" value="EED24097.1"/>
    <property type="molecule type" value="Genomic_DNA"/>
</dbReference>
<dbReference type="InterPro" id="IPR051377">
    <property type="entry name" value="DNA_Pol-Epsilon_Subunit"/>
</dbReference>